<keyword evidence="6" id="KW-1185">Reference proteome</keyword>
<dbReference type="GO" id="GO:0010427">
    <property type="term" value="F:abscisic acid binding"/>
    <property type="evidence" value="ECO:0007669"/>
    <property type="project" value="InterPro"/>
</dbReference>
<dbReference type="GO" id="GO:0005634">
    <property type="term" value="C:nucleus"/>
    <property type="evidence" value="ECO:0007669"/>
    <property type="project" value="TreeGrafter"/>
</dbReference>
<comment type="similarity">
    <text evidence="1">Belongs to the BetVI family.</text>
</comment>
<dbReference type="CDD" id="cd07816">
    <property type="entry name" value="Bet_v1-like"/>
    <property type="match status" value="1"/>
</dbReference>
<dbReference type="Gene3D" id="3.30.530.20">
    <property type="match status" value="1"/>
</dbReference>
<dbReference type="InterPro" id="IPR023393">
    <property type="entry name" value="START-like_dom_sf"/>
</dbReference>
<dbReference type="InterPro" id="IPR050279">
    <property type="entry name" value="Plant_def-hormone_signal"/>
</dbReference>
<proteinExistence type="inferred from homology"/>
<gene>
    <name evidence="5" type="ORF">SO802_027150</name>
</gene>
<dbReference type="PANTHER" id="PTHR31213:SF55">
    <property type="entry name" value="STRESS-INDUCED PROTEIN SAM22"/>
    <property type="match status" value="1"/>
</dbReference>
<dbReference type="GO" id="GO:0004864">
    <property type="term" value="F:protein phosphatase inhibitor activity"/>
    <property type="evidence" value="ECO:0007669"/>
    <property type="project" value="InterPro"/>
</dbReference>
<organism evidence="5 6">
    <name type="scientific">Lithocarpus litseifolius</name>
    <dbReference type="NCBI Taxonomy" id="425828"/>
    <lineage>
        <taxon>Eukaryota</taxon>
        <taxon>Viridiplantae</taxon>
        <taxon>Streptophyta</taxon>
        <taxon>Embryophyta</taxon>
        <taxon>Tracheophyta</taxon>
        <taxon>Spermatophyta</taxon>
        <taxon>Magnoliopsida</taxon>
        <taxon>eudicotyledons</taxon>
        <taxon>Gunneridae</taxon>
        <taxon>Pentapetalae</taxon>
        <taxon>rosids</taxon>
        <taxon>fabids</taxon>
        <taxon>Fagales</taxon>
        <taxon>Fagaceae</taxon>
        <taxon>Lithocarpus</taxon>
    </lineage>
</organism>
<evidence type="ECO:0000256" key="2">
    <source>
        <dbReference type="ARBA" id="ARBA00022821"/>
    </source>
</evidence>
<evidence type="ECO:0000313" key="5">
    <source>
        <dbReference type="EMBL" id="KAK9992165.1"/>
    </source>
</evidence>
<dbReference type="InterPro" id="IPR024949">
    <property type="entry name" value="Bet_v_I_allergen"/>
</dbReference>
<dbReference type="InterPro" id="IPR000916">
    <property type="entry name" value="Bet_v_I/MLP"/>
</dbReference>
<accession>A0AAW2C1L1</accession>
<dbReference type="GO" id="GO:0038023">
    <property type="term" value="F:signaling receptor activity"/>
    <property type="evidence" value="ECO:0007669"/>
    <property type="project" value="InterPro"/>
</dbReference>
<sequence>MGVFTYENEITSAIPPARLFKAFVLDADNLIPKLAPHAIKSAEIIEGNGGPGTIKKITFAEGGSFEPSNYNVALPLSTTVTDSHLVRYSLRQRAKLWRLSFPYAGSPCSLNRRLKLLQNRKGNEVSGLVLEDCVSVSWYWSFNGAFYDQNWLLYDKVTVLESEKRAWENSPEAEAIREALDPWRNNDAQARKNSWLSVVAVCFSSGLFL</sequence>
<comment type="caution">
    <text evidence="5">The sequence shown here is derived from an EMBL/GenBank/DDBJ whole genome shotgun (WGS) entry which is preliminary data.</text>
</comment>
<dbReference type="GO" id="GO:0005737">
    <property type="term" value="C:cytoplasm"/>
    <property type="evidence" value="ECO:0007669"/>
    <property type="project" value="TreeGrafter"/>
</dbReference>
<reference evidence="5 6" key="1">
    <citation type="submission" date="2024-01" db="EMBL/GenBank/DDBJ databases">
        <title>A telomere-to-telomere, gap-free genome of sweet tea (Lithocarpus litseifolius).</title>
        <authorList>
            <person name="Zhou J."/>
        </authorList>
    </citation>
    <scope>NUCLEOTIDE SEQUENCE [LARGE SCALE GENOMIC DNA]</scope>
    <source>
        <strain evidence="5">Zhou-2022a</strain>
        <tissue evidence="5">Leaf</tissue>
    </source>
</reference>
<keyword evidence="3" id="KW-0568">Pathogenesis-related protein</keyword>
<dbReference type="AlphaFoldDB" id="A0AAW2C1L1"/>
<dbReference type="GO" id="GO:0006952">
    <property type="term" value="P:defense response"/>
    <property type="evidence" value="ECO:0007669"/>
    <property type="project" value="UniProtKB-KW"/>
</dbReference>
<evidence type="ECO:0000259" key="4">
    <source>
        <dbReference type="Pfam" id="PF00407"/>
    </source>
</evidence>
<dbReference type="PRINTS" id="PR00634">
    <property type="entry name" value="BETALLERGEN"/>
</dbReference>
<name>A0AAW2C1L1_9ROSI</name>
<dbReference type="EMBL" id="JAZDWU010000009">
    <property type="protein sequence ID" value="KAK9992165.1"/>
    <property type="molecule type" value="Genomic_DNA"/>
</dbReference>
<dbReference type="Pfam" id="PF00407">
    <property type="entry name" value="Bet_v_1"/>
    <property type="match status" value="1"/>
</dbReference>
<evidence type="ECO:0000256" key="1">
    <source>
        <dbReference type="ARBA" id="ARBA00009744"/>
    </source>
</evidence>
<dbReference type="GO" id="GO:0009738">
    <property type="term" value="P:abscisic acid-activated signaling pathway"/>
    <property type="evidence" value="ECO:0007669"/>
    <property type="project" value="InterPro"/>
</dbReference>
<protein>
    <recommendedName>
        <fullName evidence="4">Bet v I/Major latex protein domain-containing protein</fullName>
    </recommendedName>
</protein>
<dbReference type="SUPFAM" id="SSF55961">
    <property type="entry name" value="Bet v1-like"/>
    <property type="match status" value="1"/>
</dbReference>
<evidence type="ECO:0000313" key="6">
    <source>
        <dbReference type="Proteomes" id="UP001459277"/>
    </source>
</evidence>
<dbReference type="FunFam" id="3.30.530.20:FF:000007">
    <property type="entry name" value="Major pollen allergen Bet v 1-A"/>
    <property type="match status" value="1"/>
</dbReference>
<dbReference type="Proteomes" id="UP001459277">
    <property type="component" value="Unassembled WGS sequence"/>
</dbReference>
<dbReference type="PANTHER" id="PTHR31213">
    <property type="entry name" value="OS08G0374000 PROTEIN-RELATED"/>
    <property type="match status" value="1"/>
</dbReference>
<feature type="domain" description="Bet v I/Major latex protein" evidence="4">
    <location>
        <begin position="1"/>
        <end position="66"/>
    </location>
</feature>
<keyword evidence="2" id="KW-0611">Plant defense</keyword>
<evidence type="ECO:0000256" key="3">
    <source>
        <dbReference type="ARBA" id="ARBA00023265"/>
    </source>
</evidence>